<feature type="region of interest" description="Disordered" evidence="1">
    <location>
        <begin position="267"/>
        <end position="294"/>
    </location>
</feature>
<evidence type="ECO:0000256" key="1">
    <source>
        <dbReference type="SAM" id="MobiDB-lite"/>
    </source>
</evidence>
<evidence type="ECO:0000313" key="3">
    <source>
        <dbReference type="EMBL" id="OQV15933.1"/>
    </source>
</evidence>
<reference evidence="4" key="1">
    <citation type="submission" date="2017-01" db="EMBL/GenBank/DDBJ databases">
        <title>Comparative genomics of anhydrobiosis in the tardigrade Hypsibius dujardini.</title>
        <authorList>
            <person name="Yoshida Y."/>
            <person name="Koutsovoulos G."/>
            <person name="Laetsch D."/>
            <person name="Stevens L."/>
            <person name="Kumar S."/>
            <person name="Horikawa D."/>
            <person name="Ishino K."/>
            <person name="Komine S."/>
            <person name="Tomita M."/>
            <person name="Blaxter M."/>
            <person name="Arakawa K."/>
        </authorList>
    </citation>
    <scope>NUCLEOTIDE SEQUENCE [LARGE SCALE GENOMIC DNA]</scope>
    <source>
        <strain evidence="4">Z151</strain>
    </source>
</reference>
<feature type="compositionally biased region" description="Polar residues" evidence="1">
    <location>
        <begin position="106"/>
        <end position="135"/>
    </location>
</feature>
<feature type="signal peptide" evidence="2">
    <location>
        <begin position="1"/>
        <end position="19"/>
    </location>
</feature>
<feature type="chain" id="PRO_5012732167" evidence="2">
    <location>
        <begin position="20"/>
        <end position="543"/>
    </location>
</feature>
<dbReference type="OrthoDB" id="10663149at2759"/>
<feature type="compositionally biased region" description="Basic and acidic residues" evidence="1">
    <location>
        <begin position="424"/>
        <end position="433"/>
    </location>
</feature>
<feature type="compositionally biased region" description="Polar residues" evidence="1">
    <location>
        <begin position="68"/>
        <end position="79"/>
    </location>
</feature>
<feature type="region of interest" description="Disordered" evidence="1">
    <location>
        <begin position="46"/>
        <end position="138"/>
    </location>
</feature>
<organism evidence="3 4">
    <name type="scientific">Hypsibius exemplaris</name>
    <name type="common">Freshwater tardigrade</name>
    <dbReference type="NCBI Taxonomy" id="2072580"/>
    <lineage>
        <taxon>Eukaryota</taxon>
        <taxon>Metazoa</taxon>
        <taxon>Ecdysozoa</taxon>
        <taxon>Tardigrada</taxon>
        <taxon>Eutardigrada</taxon>
        <taxon>Parachela</taxon>
        <taxon>Hypsibioidea</taxon>
        <taxon>Hypsibiidae</taxon>
        <taxon>Hypsibius</taxon>
    </lineage>
</organism>
<dbReference type="Proteomes" id="UP000192578">
    <property type="component" value="Unassembled WGS sequence"/>
</dbReference>
<protein>
    <submittedName>
        <fullName evidence="3">Uncharacterized protein</fullName>
    </submittedName>
</protein>
<evidence type="ECO:0000256" key="2">
    <source>
        <dbReference type="SAM" id="SignalP"/>
    </source>
</evidence>
<feature type="compositionally biased region" description="Basic and acidic residues" evidence="1">
    <location>
        <begin position="525"/>
        <end position="537"/>
    </location>
</feature>
<keyword evidence="4" id="KW-1185">Reference proteome</keyword>
<accession>A0A1W0WLC8</accession>
<dbReference type="AlphaFoldDB" id="A0A1W0WLC8"/>
<name>A0A1W0WLC8_HYPEX</name>
<feature type="region of interest" description="Disordered" evidence="1">
    <location>
        <begin position="486"/>
        <end position="543"/>
    </location>
</feature>
<feature type="compositionally biased region" description="Low complexity" evidence="1">
    <location>
        <begin position="271"/>
        <end position="280"/>
    </location>
</feature>
<proteinExistence type="predicted"/>
<feature type="region of interest" description="Disordered" evidence="1">
    <location>
        <begin position="405"/>
        <end position="434"/>
    </location>
</feature>
<gene>
    <name evidence="3" type="ORF">BV898_09856</name>
</gene>
<evidence type="ECO:0000313" key="4">
    <source>
        <dbReference type="Proteomes" id="UP000192578"/>
    </source>
</evidence>
<sequence length="543" mass="59596">MRKIRWFLFWLSLVIQAAPRRCSTSGNSTSSDIQLRDRSTAIGGVLIDNSAPFGGSVSDTAESRLTDTRQPTSQTNRRASASAGKSLDPYGDTVIMDDKPPRRPLPNQTSQQQRPYRPPLTTQNGRQTSDTTNQEDSLETLVCPTMTQTVYLRPKTVTRTVHVIRPTAGLAQAAGQSFDYVTVANPNAADNSQTVIASTSLPPCAGTRPSTEFRNFVYLSTQFVRSTLTEYATATRTVSISVDVYREPVTQYKTVYVSEAQPSVQYQRAASGSSGHSQSGSSGGYQEDMGSGSATVTVTQLQDCPILACDPSPISQPSSNHQITPSLRRKHLQPAQPALQVQYPASTADTPETYIQQVPQSPVAPVRRSDIRPTPVQRRCRLFSSPDMAFPEIVLPAASMVEASHEGLLPQEPQESLADGASARPDRRKRDVAPRTVVVPVTRGDLYRGDAHNVDYSIVDSASASTQQQMPDDSHVELVEDYAVDPVQPLPPEPPKLQARSEFQTEVVYHQPPPSSQQHSRRRSPQRELIPETDIVHSDWYPC</sequence>
<comment type="caution">
    <text evidence="3">The sequence shown here is derived from an EMBL/GenBank/DDBJ whole genome shotgun (WGS) entry which is preliminary data.</text>
</comment>
<keyword evidence="2" id="KW-0732">Signal</keyword>
<dbReference type="EMBL" id="MTYJ01000080">
    <property type="protein sequence ID" value="OQV15933.1"/>
    <property type="molecule type" value="Genomic_DNA"/>
</dbReference>